<dbReference type="InterPro" id="IPR036513">
    <property type="entry name" value="STAS_dom_sf"/>
</dbReference>
<evidence type="ECO:0000313" key="4">
    <source>
        <dbReference type="EMBL" id="GGA56259.1"/>
    </source>
</evidence>
<dbReference type="Pfam" id="PF01740">
    <property type="entry name" value="STAS"/>
    <property type="match status" value="1"/>
</dbReference>
<evidence type="ECO:0000259" key="3">
    <source>
        <dbReference type="PROSITE" id="PS50801"/>
    </source>
</evidence>
<accession>A0A916RH65</accession>
<name>A0A916RH65_9BACT</name>
<comment type="caution">
    <text evidence="4">The sequence shown here is derived from an EMBL/GenBank/DDBJ whole genome shotgun (WGS) entry which is preliminary data.</text>
</comment>
<dbReference type="SUPFAM" id="SSF52091">
    <property type="entry name" value="SpoIIaa-like"/>
    <property type="match status" value="1"/>
</dbReference>
<reference evidence="4" key="2">
    <citation type="submission" date="2020-09" db="EMBL/GenBank/DDBJ databases">
        <authorList>
            <person name="Sun Q."/>
            <person name="Zhou Y."/>
        </authorList>
    </citation>
    <scope>NUCLEOTIDE SEQUENCE</scope>
    <source>
        <strain evidence="4">CGMCC 1.15447</strain>
    </source>
</reference>
<dbReference type="InterPro" id="IPR003658">
    <property type="entry name" value="Anti-sigma_ant"/>
</dbReference>
<dbReference type="InterPro" id="IPR002645">
    <property type="entry name" value="STAS_dom"/>
</dbReference>
<dbReference type="AlphaFoldDB" id="A0A916RH65"/>
<dbReference type="Gene3D" id="3.30.750.24">
    <property type="entry name" value="STAS domain"/>
    <property type="match status" value="1"/>
</dbReference>
<comment type="similarity">
    <text evidence="1 2">Belongs to the anti-sigma-factor antagonist family.</text>
</comment>
<evidence type="ECO:0000313" key="5">
    <source>
        <dbReference type="Proteomes" id="UP000648801"/>
    </source>
</evidence>
<feature type="domain" description="STAS" evidence="3">
    <location>
        <begin position="16"/>
        <end position="114"/>
    </location>
</feature>
<gene>
    <name evidence="4" type="ORF">GCM10011507_04470</name>
</gene>
<dbReference type="GO" id="GO:0043856">
    <property type="term" value="F:anti-sigma factor antagonist activity"/>
    <property type="evidence" value="ECO:0007669"/>
    <property type="project" value="InterPro"/>
</dbReference>
<dbReference type="PROSITE" id="PS50801">
    <property type="entry name" value="STAS"/>
    <property type="match status" value="1"/>
</dbReference>
<dbReference type="EMBL" id="BMJB01000001">
    <property type="protein sequence ID" value="GGA56259.1"/>
    <property type="molecule type" value="Genomic_DNA"/>
</dbReference>
<dbReference type="CDD" id="cd07043">
    <property type="entry name" value="STAS_anti-anti-sigma_factors"/>
    <property type="match status" value="1"/>
</dbReference>
<keyword evidence="5" id="KW-1185">Reference proteome</keyword>
<dbReference type="NCBIfam" id="TIGR00377">
    <property type="entry name" value="ant_ant_sig"/>
    <property type="match status" value="1"/>
</dbReference>
<organism evidence="4 5">
    <name type="scientific">Edaphobacter acidisoli</name>
    <dbReference type="NCBI Taxonomy" id="2040573"/>
    <lineage>
        <taxon>Bacteria</taxon>
        <taxon>Pseudomonadati</taxon>
        <taxon>Acidobacteriota</taxon>
        <taxon>Terriglobia</taxon>
        <taxon>Terriglobales</taxon>
        <taxon>Acidobacteriaceae</taxon>
        <taxon>Edaphobacter</taxon>
    </lineage>
</organism>
<evidence type="ECO:0000256" key="1">
    <source>
        <dbReference type="ARBA" id="ARBA00009013"/>
    </source>
</evidence>
<dbReference type="PANTHER" id="PTHR33495:SF2">
    <property type="entry name" value="ANTI-SIGMA FACTOR ANTAGONIST TM_1081-RELATED"/>
    <property type="match status" value="1"/>
</dbReference>
<protein>
    <recommendedName>
        <fullName evidence="2">Anti-sigma factor antagonist</fullName>
    </recommendedName>
</protein>
<evidence type="ECO:0000256" key="2">
    <source>
        <dbReference type="RuleBase" id="RU003749"/>
    </source>
</evidence>
<dbReference type="PANTHER" id="PTHR33495">
    <property type="entry name" value="ANTI-SIGMA FACTOR ANTAGONIST TM_1081-RELATED-RELATED"/>
    <property type="match status" value="1"/>
</dbReference>
<reference evidence="4" key="1">
    <citation type="journal article" date="2014" name="Int. J. Syst. Evol. Microbiol.">
        <title>Complete genome sequence of Corynebacterium casei LMG S-19264T (=DSM 44701T), isolated from a smear-ripened cheese.</title>
        <authorList>
            <consortium name="US DOE Joint Genome Institute (JGI-PGF)"/>
            <person name="Walter F."/>
            <person name="Albersmeier A."/>
            <person name="Kalinowski J."/>
            <person name="Ruckert C."/>
        </authorList>
    </citation>
    <scope>NUCLEOTIDE SEQUENCE</scope>
    <source>
        <strain evidence="4">CGMCC 1.15447</strain>
    </source>
</reference>
<dbReference type="Proteomes" id="UP000648801">
    <property type="component" value="Unassembled WGS sequence"/>
</dbReference>
<sequence length="114" mass="12706">MADKELTFSCTQGAREDVVILRLSGPFTLNNMFPLQAEMRTLKPPCLIMDLTDVPYMDSAGMGVIMNYHVAAQDAGHKFFLVGINERLRALIEMTRVDRVLNIRDSVETAEASA</sequence>
<proteinExistence type="inferred from homology"/>
<dbReference type="RefSeq" id="WP_188757708.1">
    <property type="nucleotide sequence ID" value="NZ_BMJB01000001.1"/>
</dbReference>